<dbReference type="PANTHER" id="PTHR11040:SF74">
    <property type="entry name" value="ZINC TRANSPORTER ZIP3"/>
    <property type="match status" value="1"/>
</dbReference>
<dbReference type="EMBL" id="CAJEWN010000499">
    <property type="protein sequence ID" value="CAD2184369.1"/>
    <property type="molecule type" value="Genomic_DNA"/>
</dbReference>
<dbReference type="OrthoDB" id="448280at2759"/>
<evidence type="ECO:0000313" key="6">
    <source>
        <dbReference type="EMBL" id="CAD2184369.1"/>
    </source>
</evidence>
<gene>
    <name evidence="6" type="ORF">MENT_LOCUS36715</name>
    <name evidence="7" type="ORF">MENT_LOCUS47418</name>
</gene>
<dbReference type="GO" id="GO:0005385">
    <property type="term" value="F:zinc ion transmembrane transporter activity"/>
    <property type="evidence" value="ECO:0007669"/>
    <property type="project" value="TreeGrafter"/>
</dbReference>
<reference evidence="6 8" key="1">
    <citation type="submission" date="2020-08" db="EMBL/GenBank/DDBJ databases">
        <authorList>
            <person name="Koutsovoulos G."/>
            <person name="Danchin GJ E."/>
        </authorList>
    </citation>
    <scope>NUCLEOTIDE SEQUENCE [LARGE SCALE GENOMIC DNA]</scope>
</reference>
<evidence type="ECO:0000256" key="5">
    <source>
        <dbReference type="SAM" id="Phobius"/>
    </source>
</evidence>
<dbReference type="GO" id="GO:0005886">
    <property type="term" value="C:plasma membrane"/>
    <property type="evidence" value="ECO:0007669"/>
    <property type="project" value="TreeGrafter"/>
</dbReference>
<feature type="transmembrane region" description="Helical" evidence="5">
    <location>
        <begin position="256"/>
        <end position="280"/>
    </location>
</feature>
<dbReference type="Proteomes" id="UP000580250">
    <property type="component" value="Unassembled WGS sequence"/>
</dbReference>
<evidence type="ECO:0000313" key="8">
    <source>
        <dbReference type="Proteomes" id="UP000580250"/>
    </source>
</evidence>
<accession>A0A6V7WBB1</accession>
<evidence type="ECO:0000256" key="2">
    <source>
        <dbReference type="ARBA" id="ARBA00022692"/>
    </source>
</evidence>
<dbReference type="Pfam" id="PF02535">
    <property type="entry name" value="Zip"/>
    <property type="match status" value="1"/>
</dbReference>
<evidence type="ECO:0000313" key="7">
    <source>
        <dbReference type="EMBL" id="CAD2194401.1"/>
    </source>
</evidence>
<organism evidence="6 8">
    <name type="scientific">Meloidogyne enterolobii</name>
    <name type="common">Root-knot nematode worm</name>
    <name type="synonym">Meloidogyne mayaguensis</name>
    <dbReference type="NCBI Taxonomy" id="390850"/>
    <lineage>
        <taxon>Eukaryota</taxon>
        <taxon>Metazoa</taxon>
        <taxon>Ecdysozoa</taxon>
        <taxon>Nematoda</taxon>
        <taxon>Chromadorea</taxon>
        <taxon>Rhabditida</taxon>
        <taxon>Tylenchina</taxon>
        <taxon>Tylenchomorpha</taxon>
        <taxon>Tylenchoidea</taxon>
        <taxon>Meloidogynidae</taxon>
        <taxon>Meloidogyninae</taxon>
        <taxon>Meloidogyne</taxon>
    </lineage>
</organism>
<evidence type="ECO:0000256" key="4">
    <source>
        <dbReference type="ARBA" id="ARBA00023136"/>
    </source>
</evidence>
<feature type="transmembrane region" description="Helical" evidence="5">
    <location>
        <begin position="292"/>
        <end position="313"/>
    </location>
</feature>
<keyword evidence="4 5" id="KW-0472">Membrane</keyword>
<keyword evidence="3 5" id="KW-1133">Transmembrane helix</keyword>
<evidence type="ECO:0000256" key="1">
    <source>
        <dbReference type="ARBA" id="ARBA00004141"/>
    </source>
</evidence>
<proteinExistence type="predicted"/>
<evidence type="ECO:0000256" key="3">
    <source>
        <dbReference type="ARBA" id="ARBA00022989"/>
    </source>
</evidence>
<protein>
    <submittedName>
        <fullName evidence="6">Uncharacterized protein</fullName>
    </submittedName>
</protein>
<dbReference type="PANTHER" id="PTHR11040">
    <property type="entry name" value="ZINC/IRON TRANSPORTER"/>
    <property type="match status" value="1"/>
</dbReference>
<sequence>MKTFLLKFILSAIMFSVTSLAGIAAIMLRRKLNRLAEVQNRRTEWILTLLSCFAGGVFMGTCFLDIFPHINEHYAHFRKEANWSTEFPLPEFIICLGFFLVYLLEELILKVFAPQTEKRKRCRTISRHLGNIDGKDSSLSICSKPDCVMNSIKNNNEIDIQQVTQTLKHCSSCLDMLTHEVVIDKYLNEESKTTDLLKSLTFAFAISFHSVLEGFALGVQDNSAGILTLFISLIIHKSIEAFSVGLQINKSGNNSLIIVGSLILAYALMTPIGSIIGDFITNLEINELPKEGIIIGLESLAAGTFIYVTFLEVLAQERANDHSNLLQLAAIFIGFLVINIIQIYELTTHSHSHGITHSTNEEHEH</sequence>
<feature type="transmembrane region" description="Helical" evidence="5">
    <location>
        <begin position="6"/>
        <end position="26"/>
    </location>
</feature>
<keyword evidence="2 5" id="KW-0812">Transmembrane</keyword>
<feature type="transmembrane region" description="Helical" evidence="5">
    <location>
        <begin position="325"/>
        <end position="344"/>
    </location>
</feature>
<dbReference type="AlphaFoldDB" id="A0A6V7WBB1"/>
<feature type="transmembrane region" description="Helical" evidence="5">
    <location>
        <begin position="46"/>
        <end position="67"/>
    </location>
</feature>
<comment type="subcellular location">
    <subcellularLocation>
        <location evidence="1">Membrane</location>
        <topology evidence="1">Multi-pass membrane protein</topology>
    </subcellularLocation>
</comment>
<comment type="caution">
    <text evidence="6">The sequence shown here is derived from an EMBL/GenBank/DDBJ whole genome shotgun (WGS) entry which is preliminary data.</text>
</comment>
<dbReference type="InterPro" id="IPR003689">
    <property type="entry name" value="ZIP"/>
</dbReference>
<name>A0A6V7WBB1_MELEN</name>
<feature type="transmembrane region" description="Helical" evidence="5">
    <location>
        <begin position="87"/>
        <end position="113"/>
    </location>
</feature>
<dbReference type="EMBL" id="CAJEWN010001110">
    <property type="protein sequence ID" value="CAD2194401.1"/>
    <property type="molecule type" value="Genomic_DNA"/>
</dbReference>